<dbReference type="KEGG" id="pno:SNOG_15401"/>
<dbReference type="EMBL" id="CH445361">
    <property type="protein sequence ID" value="EAT77334.1"/>
    <property type="molecule type" value="Genomic_DNA"/>
</dbReference>
<dbReference type="RefSeq" id="XP_001805551.1">
    <property type="nucleotide sequence ID" value="XM_001805499.1"/>
</dbReference>
<proteinExistence type="predicted"/>
<protein>
    <submittedName>
        <fullName evidence="1">Uncharacterized protein</fullName>
    </submittedName>
</protein>
<dbReference type="HOGENOM" id="CLU_3014949_0_0_1"/>
<evidence type="ECO:0000313" key="1">
    <source>
        <dbReference type="EMBL" id="EAT77334.1"/>
    </source>
</evidence>
<name>Q0TYX3_PHANO</name>
<gene>
    <name evidence="1" type="ORF">SNOG_15401</name>
</gene>
<dbReference type="InParanoid" id="Q0TYX3"/>
<accession>Q0TYX3</accession>
<dbReference type="AlphaFoldDB" id="Q0TYX3"/>
<evidence type="ECO:0000313" key="2">
    <source>
        <dbReference type="Proteomes" id="UP000001055"/>
    </source>
</evidence>
<reference evidence="2" key="1">
    <citation type="journal article" date="2007" name="Plant Cell">
        <title>Dothideomycete-plant interactions illuminated by genome sequencing and EST analysis of the wheat pathogen Stagonospora nodorum.</title>
        <authorList>
            <person name="Hane J.K."/>
            <person name="Lowe R.G."/>
            <person name="Solomon P.S."/>
            <person name="Tan K.C."/>
            <person name="Schoch C.L."/>
            <person name="Spatafora J.W."/>
            <person name="Crous P.W."/>
            <person name="Kodira C."/>
            <person name="Birren B.W."/>
            <person name="Galagan J.E."/>
            <person name="Torriani S.F."/>
            <person name="McDonald B.A."/>
            <person name="Oliver R.P."/>
        </authorList>
    </citation>
    <scope>NUCLEOTIDE SEQUENCE [LARGE SCALE GENOMIC DNA]</scope>
    <source>
        <strain evidence="2">SN15 / ATCC MYA-4574 / FGSC 10173</strain>
    </source>
</reference>
<sequence length="56" mass="6507">MPNIDDDDNGDVTVFRLWLSKAYFQGSLWPPKRLINRKASRRLPEFPAYANASVRI</sequence>
<dbReference type="GeneID" id="5982480"/>
<organism evidence="1 2">
    <name type="scientific">Phaeosphaeria nodorum (strain SN15 / ATCC MYA-4574 / FGSC 10173)</name>
    <name type="common">Glume blotch fungus</name>
    <name type="synonym">Parastagonospora nodorum</name>
    <dbReference type="NCBI Taxonomy" id="321614"/>
    <lineage>
        <taxon>Eukaryota</taxon>
        <taxon>Fungi</taxon>
        <taxon>Dikarya</taxon>
        <taxon>Ascomycota</taxon>
        <taxon>Pezizomycotina</taxon>
        <taxon>Dothideomycetes</taxon>
        <taxon>Pleosporomycetidae</taxon>
        <taxon>Pleosporales</taxon>
        <taxon>Pleosporineae</taxon>
        <taxon>Phaeosphaeriaceae</taxon>
        <taxon>Parastagonospora</taxon>
    </lineage>
</organism>
<dbReference type="Proteomes" id="UP000001055">
    <property type="component" value="Unassembled WGS sequence"/>
</dbReference>